<proteinExistence type="predicted"/>
<comment type="caution">
    <text evidence="4">The sequence shown here is derived from an EMBL/GenBank/DDBJ whole genome shotgun (WGS) entry which is preliminary data.</text>
</comment>
<dbReference type="PROSITE" id="PS51462">
    <property type="entry name" value="NUDIX"/>
    <property type="match status" value="1"/>
</dbReference>
<evidence type="ECO:0000313" key="4">
    <source>
        <dbReference type="EMBL" id="GHO43555.1"/>
    </source>
</evidence>
<reference evidence="4" key="1">
    <citation type="submission" date="2020-10" db="EMBL/GenBank/DDBJ databases">
        <title>Taxonomic study of unclassified bacteria belonging to the class Ktedonobacteria.</title>
        <authorList>
            <person name="Yabe S."/>
            <person name="Wang C.M."/>
            <person name="Zheng Y."/>
            <person name="Sakai Y."/>
            <person name="Cavaletti L."/>
            <person name="Monciardini P."/>
            <person name="Donadio S."/>
        </authorList>
    </citation>
    <scope>NUCLEOTIDE SEQUENCE</scope>
    <source>
        <strain evidence="4">SOSP1-1</strain>
    </source>
</reference>
<comment type="cofactor">
    <cofactor evidence="1">
        <name>Mg(2+)</name>
        <dbReference type="ChEBI" id="CHEBI:18420"/>
    </cofactor>
</comment>
<dbReference type="Gene3D" id="3.90.79.10">
    <property type="entry name" value="Nucleoside Triphosphate Pyrophosphohydrolase"/>
    <property type="match status" value="1"/>
</dbReference>
<accession>A0A8J3MQ34</accession>
<dbReference type="AlphaFoldDB" id="A0A8J3MQ34"/>
<evidence type="ECO:0000259" key="3">
    <source>
        <dbReference type="PROSITE" id="PS51462"/>
    </source>
</evidence>
<dbReference type="EMBL" id="BNJF01000001">
    <property type="protein sequence ID" value="GHO43555.1"/>
    <property type="molecule type" value="Genomic_DNA"/>
</dbReference>
<evidence type="ECO:0000256" key="1">
    <source>
        <dbReference type="ARBA" id="ARBA00001946"/>
    </source>
</evidence>
<dbReference type="PANTHER" id="PTHR43046:SF16">
    <property type="entry name" value="ADP-RIBOSE PYROPHOSPHATASE YJHB-RELATED"/>
    <property type="match status" value="1"/>
</dbReference>
<sequence length="145" mass="17134">MFRTRYTMPIAVHLLLLRDNEILLLRRNNTGYEDGNYSVIAGHVEKGEEVMQAMAREAYEEANIDITRENLKVVGIMHRKTKSERIDFFLTAREWQGELRNKEPHKCDELAWYPLQNLPENTIPYVRQAIENFQAGKWFDSFGWS</sequence>
<dbReference type="Pfam" id="PF00293">
    <property type="entry name" value="NUDIX"/>
    <property type="match status" value="1"/>
</dbReference>
<dbReference type="RefSeq" id="WP_220193023.1">
    <property type="nucleotide sequence ID" value="NZ_BNJF01000001.1"/>
</dbReference>
<name>A0A8J3MQ34_9CHLR</name>
<evidence type="ECO:0000256" key="2">
    <source>
        <dbReference type="ARBA" id="ARBA00022801"/>
    </source>
</evidence>
<dbReference type="CDD" id="cd04683">
    <property type="entry name" value="NUDIX_Hydrolase"/>
    <property type="match status" value="1"/>
</dbReference>
<feature type="domain" description="Nudix hydrolase" evidence="3">
    <location>
        <begin position="7"/>
        <end position="135"/>
    </location>
</feature>
<dbReference type="InterPro" id="IPR015797">
    <property type="entry name" value="NUDIX_hydrolase-like_dom_sf"/>
</dbReference>
<dbReference type="SUPFAM" id="SSF55811">
    <property type="entry name" value="Nudix"/>
    <property type="match status" value="1"/>
</dbReference>
<organism evidence="4 5">
    <name type="scientific">Ktedonospora formicarum</name>
    <dbReference type="NCBI Taxonomy" id="2778364"/>
    <lineage>
        <taxon>Bacteria</taxon>
        <taxon>Bacillati</taxon>
        <taxon>Chloroflexota</taxon>
        <taxon>Ktedonobacteria</taxon>
        <taxon>Ktedonobacterales</taxon>
        <taxon>Ktedonobacteraceae</taxon>
        <taxon>Ktedonospora</taxon>
    </lineage>
</organism>
<dbReference type="PANTHER" id="PTHR43046">
    <property type="entry name" value="GDP-MANNOSE MANNOSYL HYDROLASE"/>
    <property type="match status" value="1"/>
</dbReference>
<evidence type="ECO:0000313" key="5">
    <source>
        <dbReference type="Proteomes" id="UP000612362"/>
    </source>
</evidence>
<protein>
    <recommendedName>
        <fullName evidence="3">Nudix hydrolase domain-containing protein</fullName>
    </recommendedName>
</protein>
<gene>
    <name evidence="4" type="ORF">KSX_17180</name>
</gene>
<dbReference type="InterPro" id="IPR020084">
    <property type="entry name" value="NUDIX_hydrolase_CS"/>
</dbReference>
<dbReference type="GO" id="GO:0016787">
    <property type="term" value="F:hydrolase activity"/>
    <property type="evidence" value="ECO:0007669"/>
    <property type="project" value="UniProtKB-KW"/>
</dbReference>
<dbReference type="PROSITE" id="PS00893">
    <property type="entry name" value="NUDIX_BOX"/>
    <property type="match status" value="1"/>
</dbReference>
<dbReference type="Proteomes" id="UP000612362">
    <property type="component" value="Unassembled WGS sequence"/>
</dbReference>
<keyword evidence="5" id="KW-1185">Reference proteome</keyword>
<keyword evidence="2" id="KW-0378">Hydrolase</keyword>
<dbReference type="InterPro" id="IPR000086">
    <property type="entry name" value="NUDIX_hydrolase_dom"/>
</dbReference>